<dbReference type="Pfam" id="PF02825">
    <property type="entry name" value="WWE"/>
    <property type="match status" value="1"/>
</dbReference>
<dbReference type="PROSITE" id="PS50918">
    <property type="entry name" value="WWE"/>
    <property type="match status" value="1"/>
</dbReference>
<feature type="compositionally biased region" description="Polar residues" evidence="15">
    <location>
        <begin position="3396"/>
        <end position="3410"/>
    </location>
</feature>
<dbReference type="GO" id="GO:0005737">
    <property type="term" value="C:cytoplasm"/>
    <property type="evidence" value="ECO:0007669"/>
    <property type="project" value="TreeGrafter"/>
</dbReference>
<feature type="compositionally biased region" description="Low complexity" evidence="15">
    <location>
        <begin position="488"/>
        <end position="497"/>
    </location>
</feature>
<dbReference type="SUPFAM" id="SSF48371">
    <property type="entry name" value="ARM repeat"/>
    <property type="match status" value="2"/>
</dbReference>
<dbReference type="Pfam" id="PF14377">
    <property type="entry name" value="UBM"/>
    <property type="match status" value="3"/>
</dbReference>
<sequence length="4419" mass="486328">MKIDRGKVKKVPADPPQDTKNLILTILAASSEEKTLLGTLQEFRSWNASKCELFHWTEVLNRFDEILASATESTEWMLACDVPNSQDAATKRQLTREILRFTSLLVEHSFSRHLYNSMDRLIALLSSRYMNIVQSVLSLLYTFSKRSSFLTRLKEDNIKGLFLRLQLLAETWGGKVNGFGLAKCCEDVPLDAFPATATTVHFEFFSEQEIEDENGAKRSVTNVIHLENVEKLKFKTVPEIMRDLVREYNVPESKQIPLYFHLRLAYSFADYKERLSSVHSRLLALAILAYTSHVPDNVTSYIYSGLVEELVDVLQLKSNSLLDLKSTVMRTLTAVVHHDRGSRCMDIIDATSSSSYHGFLPVLVRTCIQALTENRRENFPAQYATAIFSFLYHMASYESGGEALVSCGMMESMLKVVNWYDTTEENITFVTRAVRVIDLITNMDMASFQNQNGLSVFTKRLEHEVDICRKEQPNVLHEDKSSTEGEESTSGSHNTTSMDVEPGNSNQETITMETTPKNTNTEVQCFPQRAALLKSILNFFKKIIPDVTFTDSIRHLMDGSLPSSLKHIISNAEYYGSSLFLLATDIVTVYVFQEPGMLSALQDHGLTDVILQAVLVKDLPPTREVLSAIPNICSALCLNTRGLQAFVACKPFEKLFKVLLSPDYLPAMRRRRTNEGYGDTAASLGGAVDELMRHQPTLRTQAMQDVVKLLQELCSIGRDSRYVCQVSGSSQQTAQRPARNSDHSIPGDSSDDDDEYEDFQQGGTASFHTVPSGLRLDTQNSNSTDTKEKTVIPLMDYIINACKFVEAVLISNSTEDHCQEFVRQGGLKPLMEIFRLPNLPLEFPYSHACQAANGLVKNVMAYCRNETVLTEAFSHMDVVLREISDLRGREVEAGGSSMLSEWSKSTPNNEEALRDAQNTPLLHRLCYMHSYVSMMNAICKLSQVELRSVCTNTWAQTSGIDILEKIADLYSFLIWENTILIALCSEENVVTQEGDMSKSDLKALLASRKLFSEDDKSSSSSTESETRTLSASSSESRIVIPMDVDNESSQPSTSTTVSAKKSSSQIRAQINIVKLLKPLITIATKLCRTTGELFSLMVKFVNVKAQRRHGAVVNRGEIPSENARKIAETVAKIMTKVINQKGPFVSVPARFKLNYLICVVGFIQPLLFDEKRHAYHFMLQKFISVGVADAFFGAFRTVMKDFDMNKVTTERTPVGQFTVDFAVTWLSMLEKLLNPKNIVESQNTLPPSRIAIPGYVAPFDPVPYYVEMLNSTMQVIDKFLSVQALKNFGENAGDLLLTILSHIMKIEAIIKEKSPAAASAAAVGVSAPAAGTAPAAVAPVDAPPIALQALLDMGFTREAAAEALIYHANNVEQAADYLLASGGRGPRGTTGPTPEASEEQDELMQAIAMSIGGTVAPAAPPQLPTPAVPPTTEQIDQLIDKALPLCIELVDFIPECVFKVADLMSVISKRNGNDWKLKRIKALIGDAIASAAVVIQSAEKFYNGSEQSPADSPPAEVLRSAPDSLTLSARLHLLCILIEETQDECGRILEDDNLIPLLINLISAARRIHSLVIRGTELVPKWLAFAYLILDSYEKMCAAFKRKRVIQEQFALTWKMFDNRAGRWSPFTEAQSKELSEAYDKGKSSCKLTSPLAGPGQRGGTSIVRFKDMVQITEGTGSKRPVMRDLKKTEPVPEKTETKTDTKTEDVSKDSGKSSTETSGMTSEIQTVQATKSRSEDSPMQTDQDQVEVKTTSNEPPVLGGLLVEQRRALINDTLSLIHQKLDPDTLHAAMRLLLRFTRDYELAKHFADLSGPQILMALDARSYFDSFSSFLTHLVRHVIENTAVLQYSMEKFCSWLTYGVVSTVAGTNGYVGNATREGNYVMRVAWPGAARNPDKFIECAKRVIHFNVPPNAGAPTARPDDPNNRTDLVKPHPPVRNMKLGQDQPEAYNKVLKQLVADLLNQLVQPWEQEVKPAAEKKEAGKESTGVPSSAERSSRTQPATESSSAVPGYRNLNLLHQLMQHTTVESELSSPSFSSSNDDQSIWQSSDKINKPILNKSMTMRILAELVKSYNHVASFILSHSYSVEQGPLVKEDINALGFVLDNFIHTSQKVGDEYCPYSARVLMAALAAAFEHPAAQLEVVDEVKHALLRATVLPENQEKHERISALANIIHTMVEACPTRVADPTGDRNVQFVVNQMARCMAKRNLINDLAKIPHSLDLRSPHLAATINCVLRPLETLTRLAAQQDKPKVKARFGQNGASGRSTTAGNAEASDITQNSAIDESQRTDHDIAPLTDDTINVQDGADMSDLYFLPPSMEVDTDNNMDASDGEEAEVRHERRNLNRRDMELEISMDEETSENEDEIVPVNPAEEEGEGGYQPDEADDDEEMQDDDDDEDDEDDEEDEDDDDEFIEPAAIDQNANGGGRNPYEFNVGRFDGIDWDDEDRAGEDDMLFHLEDLFPGTAGAGAFHPLGTAGQAFGLEGAGGVLFELNAGGPGAIGSELQNGSTGTRQLPPPLAISSSHPLLSRPPVAADGAPLPVTAAAHRLGIGSTSEIALAANGRGGARLIRVRAGQGATGGRLGGGRLNPPAILQTLLGPAFRLYAHDMGGGTAAVEIPERLLARGGLSRGPAGAFWPEHDYAGGIARQSNSDDLEVPDDPVFLGTAGLVASLPSLVKRWSEEARVLDGDNVIECADVTRPAILPGMEAERDEAVKEMKKNQPEPPASTGLAAAPKLQLARRSYRPAGLSASAEGGAGRLELLSGDPTSASIMNDIARLQETVQMQSEAVNALSEAVAGRIMQEMEGDSTSENENSEDYSSHLSEDTDNEQQDTSMVVLTDNPHGTTEQPPQPAQAPPPPVPMDISEAVQRGMEIQAQLLRDDAPSDVPQVLVLTHPSDAPTALTILQSIETTNSTGATASVTAQNAPAEPTASSAPSQEASTSSGQAQASGGVYPEGIDPSFLEALPESMRQEVIADFLRMQRQNQQRAARSAAAAAASAAAAAAAGTSSSAATPGTSTGEPAVAGETAAGTPAAVPPAAAPLEISADFLAALPPNIQEEVLAQQRAEQARAAAATASPDAPFDPANFIQSLAPSLRRQILADIDDTLLGVLPDTVAQEARTLRREVEHRHVFAHGGAPGGLAFDGDVIAFMRGRFPTLARRTGGAGGVPATARMGTYTNYAARGGARRAQQRLRVRPGEAAGAQDWFGASMRTGGWDRGAGQEAMRGGEFEIALKGTSKPILDYEGLTCLLVLYFLNTPAINIGRIQRTFKNICHHAPTREWVFEAVMSMLKKADDSKAQEAKKLYSTIKPNWLNISIEAALGCRANVFQLMPKQLKKPQTLQAPVITIHPQAAQVVCANLLDCLMLLAKNFPEQFVPYAIKLEGRGEKERNSKSPVRSTSKALTPSKASAAAHQDFWEILVRLDAQIGSGVRKTGKTSGKTGALGPTHVVELLPHEPLRMVDFTNSGLGQLIMMLLSETFHKIPDLSDRLLRLIASIAVNVHKRDLGIPVLSSTVTKNPRNVIRLGKLTRRERDMILWKAAITRFYNPDNVEGNVVSPIPIVETEGGDYTADLVDVSKALTQYLSRLDRTADLFELKDQVSSLAVDLCHLSTPGAIKFSLSVEHEQLEEISSLLRKLVDVLISRRCSEEGLEDITHTLIMLAQRLGTSVRQDISQMLLEGIRKLSVDVTNQIETLHKEAVAYNNAKLREKSDTEGEEHSNEGNSEGTTKGVLSDRFASGENVVLYKPKGKTQGGSEVHLSGMTQLTGKTSSQTFMLKLLKVMIDLRGTARTLLRVKTSDKSDEWPNGTMNIIARRLLEMSYRHRQRKMHPETTSPMDIDETLPFEPEPLAASTPNDSTDSEGSTLVPREGRAGTSRPLIANAEPEVDLPPLSELLNVEDLWKYLSSCLGELEKTGDQNAVLILQPTVESFFLVHATEKRNADKREMATRQISAVQGNPDLQAALDDVQPSSPAPAAGESTTEQSSISLLPLDVQKFLRFAETHRVVLNQILRQSTVPLSEGPFAVLVDHTRVLDFDVKRKYFRHELERIDAHRIRREDVALRIRRAHIFEDSFRDLHRKPAEDWKGRFYIMFDGEEGQDAGGLLREWYSVISREIFNPNYALFQTSPGDRVTYMINSQSNINSNHLSYFKFVGRLIAKAIYDNKLLDCFFTRSYYKHILGKPVRYTDMESEDYSFYQGLVYLLNHLVDEVGSEIYFSTEVQEFGVTEVRDLKPNGRNIPVTDENKQEYVRLACQMKMTHSIRKQLDSFLEGFYEIIPKRLISIFNEQELELLISGLPNIDVDDLKTNTDYHKYQQTSLQIIWFWRALRSFDQADRAKFLQFVTGTSKVPLQGFAALEGMSGAQKFQIHRDDRSTDRLPSAHTCFNQLDLPAYEDYDKLRAMLLTAIHECSEGFGFA</sequence>
<dbReference type="PROSITE" id="PS50030">
    <property type="entry name" value="UBA"/>
    <property type="match status" value="1"/>
</dbReference>
<feature type="compositionally biased region" description="Acidic residues" evidence="15">
    <location>
        <begin position="2351"/>
        <end position="2414"/>
    </location>
</feature>
<feature type="region of interest" description="Disordered" evidence="15">
    <location>
        <begin position="2311"/>
        <end position="2430"/>
    </location>
</feature>
<keyword evidence="7" id="KW-0808">Transferase</keyword>
<dbReference type="STRING" id="947166.A0A1D1V460"/>
<organism evidence="19 20">
    <name type="scientific">Ramazzottius varieornatus</name>
    <name type="common">Water bear</name>
    <name type="synonym">Tardigrade</name>
    <dbReference type="NCBI Taxonomy" id="947166"/>
    <lineage>
        <taxon>Eukaryota</taxon>
        <taxon>Metazoa</taxon>
        <taxon>Ecdysozoa</taxon>
        <taxon>Tardigrada</taxon>
        <taxon>Eutardigrada</taxon>
        <taxon>Parachela</taxon>
        <taxon>Hypsibioidea</taxon>
        <taxon>Ramazzottiidae</taxon>
        <taxon>Ramazzottius</taxon>
    </lineage>
</organism>
<feature type="region of interest" description="Disordered" evidence="15">
    <location>
        <begin position="2806"/>
        <end position="2864"/>
    </location>
</feature>
<dbReference type="EMBL" id="BDGG01000003">
    <property type="protein sequence ID" value="GAU96546.1"/>
    <property type="molecule type" value="Genomic_DNA"/>
</dbReference>
<comment type="caution">
    <text evidence="19">The sequence shown here is derived from an EMBL/GenBank/DDBJ whole genome shotgun (WGS) entry which is preliminary data.</text>
</comment>
<feature type="compositionally biased region" description="Polar residues" evidence="15">
    <location>
        <begin position="2260"/>
        <end position="2284"/>
    </location>
</feature>
<keyword evidence="6" id="KW-0597">Phosphoprotein</keyword>
<feature type="compositionally biased region" description="Basic and acidic residues" evidence="15">
    <location>
        <begin position="1972"/>
        <end position="1983"/>
    </location>
</feature>
<keyword evidence="8" id="KW-0227">DNA damage</keyword>
<evidence type="ECO:0000256" key="10">
    <source>
        <dbReference type="ARBA" id="ARBA00022816"/>
    </source>
</evidence>
<reference evidence="19 20" key="1">
    <citation type="journal article" date="2016" name="Nat. Commun.">
        <title>Extremotolerant tardigrade genome and improved radiotolerance of human cultured cells by tardigrade-unique protein.</title>
        <authorList>
            <person name="Hashimoto T."/>
            <person name="Horikawa D.D."/>
            <person name="Saito Y."/>
            <person name="Kuwahara H."/>
            <person name="Kozuka-Hata H."/>
            <person name="Shin-I T."/>
            <person name="Minakuchi Y."/>
            <person name="Ohishi K."/>
            <person name="Motoyama A."/>
            <person name="Aizu T."/>
            <person name="Enomoto A."/>
            <person name="Kondo K."/>
            <person name="Tanaka S."/>
            <person name="Hara Y."/>
            <person name="Koshikawa S."/>
            <person name="Sagara H."/>
            <person name="Miura T."/>
            <person name="Yokobori S."/>
            <person name="Miyagawa K."/>
            <person name="Suzuki Y."/>
            <person name="Kubo T."/>
            <person name="Oyama M."/>
            <person name="Kohara Y."/>
            <person name="Fujiyama A."/>
            <person name="Arakawa K."/>
            <person name="Katayama T."/>
            <person name="Toyoda A."/>
            <person name="Kunieda T."/>
        </authorList>
    </citation>
    <scope>NUCLEOTIDE SEQUENCE [LARGE SCALE GENOMIC DNA]</scope>
    <source>
        <strain evidence="19 20">YOKOZUNA-1</strain>
    </source>
</reference>
<dbReference type="InterPro" id="IPR010309">
    <property type="entry name" value="E3_Ub_ligase_DUF908"/>
</dbReference>
<keyword evidence="11" id="KW-0234">DNA repair</keyword>
<evidence type="ECO:0000256" key="12">
    <source>
        <dbReference type="ARBA" id="ARBA00023242"/>
    </source>
</evidence>
<dbReference type="Pfam" id="PF22562">
    <property type="entry name" value="UBA_7"/>
    <property type="match status" value="1"/>
</dbReference>
<dbReference type="Gene3D" id="3.30.2410.10">
    <property type="entry name" value="Hect, E3 ligase catalytic domain"/>
    <property type="match status" value="1"/>
</dbReference>
<evidence type="ECO:0000256" key="3">
    <source>
        <dbReference type="ARBA" id="ARBA00004906"/>
    </source>
</evidence>
<feature type="compositionally biased region" description="Basic and acidic residues" evidence="15">
    <location>
        <begin position="2335"/>
        <end position="2350"/>
    </location>
</feature>
<evidence type="ECO:0000256" key="13">
    <source>
        <dbReference type="ARBA" id="ARBA00034494"/>
    </source>
</evidence>
<comment type="similarity">
    <text evidence="13">Belongs to the UPL family. TOM1/PTR1 subfamily.</text>
</comment>
<dbReference type="GO" id="GO:0006511">
    <property type="term" value="P:ubiquitin-dependent protein catabolic process"/>
    <property type="evidence" value="ECO:0007669"/>
    <property type="project" value="TreeGrafter"/>
</dbReference>
<feature type="region of interest" description="Disordered" evidence="15">
    <location>
        <begin position="3709"/>
        <end position="3734"/>
    </location>
</feature>
<feature type="compositionally biased region" description="Polar residues" evidence="15">
    <location>
        <begin position="1713"/>
        <end position="1754"/>
    </location>
</feature>
<dbReference type="PANTHER" id="PTHR11254:SF67">
    <property type="entry name" value="E3 UBIQUITIN-PROTEIN LIGASE HUWE1"/>
    <property type="match status" value="1"/>
</dbReference>
<keyword evidence="9 14" id="KW-0833">Ubl conjugation pathway</keyword>
<feature type="region of interest" description="Disordered" evidence="15">
    <location>
        <begin position="2252"/>
        <end position="2292"/>
    </location>
</feature>
<keyword evidence="20" id="KW-1185">Reference proteome</keyword>
<dbReference type="InterPro" id="IPR050409">
    <property type="entry name" value="E3_ubiq-protein_ligase"/>
</dbReference>
<feature type="domain" description="HECT" evidence="17">
    <location>
        <begin position="4083"/>
        <end position="4419"/>
    </location>
</feature>
<evidence type="ECO:0000313" key="19">
    <source>
        <dbReference type="EMBL" id="GAU96546.1"/>
    </source>
</evidence>
<dbReference type="GO" id="GO:0005634">
    <property type="term" value="C:nucleus"/>
    <property type="evidence" value="ECO:0007669"/>
    <property type="project" value="UniProtKB-SubCell"/>
</dbReference>
<feature type="compositionally biased region" description="Polar residues" evidence="15">
    <location>
        <begin position="2917"/>
        <end position="2926"/>
    </location>
</feature>
<dbReference type="PANTHER" id="PTHR11254">
    <property type="entry name" value="HECT DOMAIN UBIQUITIN-PROTEIN LIGASE"/>
    <property type="match status" value="1"/>
</dbReference>
<dbReference type="Gene3D" id="3.30.720.50">
    <property type="match status" value="1"/>
</dbReference>
<feature type="domain" description="UBA" evidence="16">
    <location>
        <begin position="1339"/>
        <end position="1381"/>
    </location>
</feature>
<evidence type="ECO:0000256" key="7">
    <source>
        <dbReference type="ARBA" id="ARBA00022679"/>
    </source>
</evidence>
<dbReference type="SMART" id="SM00119">
    <property type="entry name" value="HECTc"/>
    <property type="match status" value="1"/>
</dbReference>
<feature type="compositionally biased region" description="Basic and acidic residues" evidence="15">
    <location>
        <begin position="1919"/>
        <end position="1931"/>
    </location>
</feature>
<dbReference type="Gene3D" id="3.30.2160.10">
    <property type="entry name" value="Hect, E3 ligase catalytic domain"/>
    <property type="match status" value="1"/>
</dbReference>
<feature type="compositionally biased region" description="Basic and acidic residues" evidence="15">
    <location>
        <begin position="1682"/>
        <end position="1712"/>
    </location>
</feature>
<dbReference type="Gene3D" id="1.10.8.10">
    <property type="entry name" value="DNA helicase RuvA subunit, C-terminal domain"/>
    <property type="match status" value="1"/>
</dbReference>
<feature type="region of interest" description="Disordered" evidence="15">
    <location>
        <begin position="1909"/>
        <end position="1942"/>
    </location>
</feature>
<evidence type="ECO:0000259" key="17">
    <source>
        <dbReference type="PROSITE" id="PS50237"/>
    </source>
</evidence>
<feature type="region of interest" description="Disordered" evidence="15">
    <location>
        <begin position="1014"/>
        <end position="1034"/>
    </location>
</feature>
<evidence type="ECO:0000256" key="14">
    <source>
        <dbReference type="PROSITE-ProRule" id="PRU00104"/>
    </source>
</evidence>
<evidence type="ECO:0000256" key="1">
    <source>
        <dbReference type="ARBA" id="ARBA00000885"/>
    </source>
</evidence>
<feature type="compositionally biased region" description="Polar residues" evidence="15">
    <location>
        <begin position="3855"/>
        <end position="3866"/>
    </location>
</feature>
<evidence type="ECO:0000256" key="8">
    <source>
        <dbReference type="ARBA" id="ARBA00022763"/>
    </source>
</evidence>
<dbReference type="Gene3D" id="3.90.1750.10">
    <property type="entry name" value="Hect, E3 ligase catalytic domains"/>
    <property type="match status" value="1"/>
</dbReference>
<dbReference type="InterPro" id="IPR000569">
    <property type="entry name" value="HECT_dom"/>
</dbReference>
<dbReference type="InterPro" id="IPR010314">
    <property type="entry name" value="E3_Ub_ligase_DUF913"/>
</dbReference>
<dbReference type="GO" id="GO:0000209">
    <property type="term" value="P:protein polyubiquitination"/>
    <property type="evidence" value="ECO:0007669"/>
    <property type="project" value="TreeGrafter"/>
</dbReference>
<dbReference type="SUPFAM" id="SSF56204">
    <property type="entry name" value="Hect, E3 ligase catalytic domain"/>
    <property type="match status" value="1"/>
</dbReference>
<dbReference type="InterPro" id="IPR004170">
    <property type="entry name" value="WWE_dom"/>
</dbReference>
<evidence type="ECO:0000259" key="16">
    <source>
        <dbReference type="PROSITE" id="PS50030"/>
    </source>
</evidence>
<dbReference type="CDD" id="cd00078">
    <property type="entry name" value="HECTc"/>
    <property type="match status" value="1"/>
</dbReference>
<feature type="compositionally biased region" description="Basic and acidic residues" evidence="15">
    <location>
        <begin position="3709"/>
        <end position="3723"/>
    </location>
</feature>
<feature type="region of interest" description="Disordered" evidence="15">
    <location>
        <begin position="2917"/>
        <end position="2961"/>
    </location>
</feature>
<dbReference type="GO" id="GO:0061630">
    <property type="term" value="F:ubiquitin protein ligase activity"/>
    <property type="evidence" value="ECO:0007669"/>
    <property type="project" value="UniProtKB-EC"/>
</dbReference>
<feature type="region of interest" description="Disordered" evidence="15">
    <location>
        <begin position="1644"/>
        <end position="1754"/>
    </location>
</feature>
<feature type="compositionally biased region" description="Acidic residues" evidence="15">
    <location>
        <begin position="2321"/>
        <end position="2334"/>
    </location>
</feature>
<evidence type="ECO:0000259" key="18">
    <source>
        <dbReference type="PROSITE" id="PS50918"/>
    </source>
</evidence>
<dbReference type="GO" id="GO:0051028">
    <property type="term" value="P:mRNA transport"/>
    <property type="evidence" value="ECO:0007669"/>
    <property type="project" value="UniProtKB-KW"/>
</dbReference>
<dbReference type="Pfam" id="PF06012">
    <property type="entry name" value="DUF908"/>
    <property type="match status" value="2"/>
</dbReference>
<dbReference type="FunFam" id="3.30.2410.10:FF:000004">
    <property type="entry name" value="E3 ubiquitin-protein ligase HUWE1, variant"/>
    <property type="match status" value="1"/>
</dbReference>
<evidence type="ECO:0000256" key="2">
    <source>
        <dbReference type="ARBA" id="ARBA00004123"/>
    </source>
</evidence>
<evidence type="ECO:0000313" key="20">
    <source>
        <dbReference type="Proteomes" id="UP000186922"/>
    </source>
</evidence>
<feature type="compositionally biased region" description="Acidic residues" evidence="15">
    <location>
        <begin position="2806"/>
        <end position="2817"/>
    </location>
</feature>
<feature type="region of interest" description="Disordered" evidence="15">
    <location>
        <begin position="3009"/>
        <end position="3036"/>
    </location>
</feature>
<evidence type="ECO:0000256" key="15">
    <source>
        <dbReference type="SAM" id="MobiDB-lite"/>
    </source>
</evidence>
<protein>
    <recommendedName>
        <fullName evidence="4">HECT-type E3 ubiquitin transferase</fullName>
        <ecNumber evidence="4">2.3.2.26</ecNumber>
    </recommendedName>
</protein>
<dbReference type="InterPro" id="IPR015940">
    <property type="entry name" value="UBA"/>
</dbReference>
<name>A0A1D1V460_RAMVA</name>
<dbReference type="InterPro" id="IPR016024">
    <property type="entry name" value="ARM-type_fold"/>
</dbReference>
<feature type="active site" description="Glycyl thioester intermediate" evidence="14">
    <location>
        <position position="4386"/>
    </location>
</feature>
<feature type="compositionally biased region" description="Polar residues" evidence="15">
    <location>
        <begin position="2832"/>
        <end position="2848"/>
    </location>
</feature>
<feature type="compositionally biased region" description="Low complexity" evidence="15">
    <location>
        <begin position="3009"/>
        <end position="3035"/>
    </location>
</feature>
<feature type="region of interest" description="Disordered" evidence="15">
    <location>
        <begin position="1972"/>
        <end position="2009"/>
    </location>
</feature>
<gene>
    <name evidence="19" type="primary">RvY_07976-1</name>
    <name evidence="19" type="synonym">RvY_07976.1</name>
    <name evidence="19" type="ORF">RvY_07976</name>
</gene>
<feature type="compositionally biased region" description="Polar residues" evidence="15">
    <location>
        <begin position="1987"/>
        <end position="2007"/>
    </location>
</feature>
<dbReference type="UniPathway" id="UPA00143"/>
<dbReference type="InterPro" id="IPR025527">
    <property type="entry name" value="HUWE1/Rev1_UBM"/>
</dbReference>
<dbReference type="Pfam" id="PF06025">
    <property type="entry name" value="DUF913"/>
    <property type="match status" value="1"/>
</dbReference>
<dbReference type="SUPFAM" id="SSF117839">
    <property type="entry name" value="WWE domain"/>
    <property type="match status" value="1"/>
</dbReference>
<comment type="subcellular location">
    <subcellularLocation>
        <location evidence="2">Nucleus</location>
    </subcellularLocation>
</comment>
<evidence type="ECO:0000256" key="4">
    <source>
        <dbReference type="ARBA" id="ARBA00012485"/>
    </source>
</evidence>
<dbReference type="FunFam" id="3.30.2160.10:FF:000001">
    <property type="entry name" value="E3 ubiquitin-protein ligase NEDD4-like"/>
    <property type="match status" value="1"/>
</dbReference>
<keyword evidence="10" id="KW-0509">mRNA transport</keyword>
<dbReference type="Pfam" id="PF00632">
    <property type="entry name" value="HECT"/>
    <property type="match status" value="1"/>
</dbReference>
<dbReference type="EC" id="2.3.2.26" evidence="4"/>
<feature type="domain" description="WWE" evidence="18">
    <location>
        <begin position="1599"/>
        <end position="1684"/>
    </location>
</feature>
<dbReference type="PROSITE" id="PS50237">
    <property type="entry name" value="HECT"/>
    <property type="match status" value="1"/>
</dbReference>
<dbReference type="Proteomes" id="UP000186922">
    <property type="component" value="Unassembled WGS sequence"/>
</dbReference>
<feature type="compositionally biased region" description="Low complexity" evidence="15">
    <location>
        <begin position="1018"/>
        <end position="1034"/>
    </location>
</feature>
<feature type="region of interest" description="Disordered" evidence="15">
    <location>
        <begin position="470"/>
        <end position="519"/>
    </location>
</feature>
<feature type="compositionally biased region" description="Low complexity" evidence="15">
    <location>
        <begin position="2927"/>
        <end position="2953"/>
    </location>
</feature>
<keyword evidence="12" id="KW-0539">Nucleus</keyword>
<dbReference type="SMART" id="SM00165">
    <property type="entry name" value="UBA"/>
    <property type="match status" value="1"/>
</dbReference>
<dbReference type="InterPro" id="IPR037197">
    <property type="entry name" value="WWE_dom_sf"/>
</dbReference>
<evidence type="ECO:0000256" key="6">
    <source>
        <dbReference type="ARBA" id="ARBA00022553"/>
    </source>
</evidence>
<evidence type="ECO:0000256" key="11">
    <source>
        <dbReference type="ARBA" id="ARBA00023204"/>
    </source>
</evidence>
<dbReference type="OrthoDB" id="423283at2759"/>
<accession>A0A1D1V460</accession>
<evidence type="ECO:0000256" key="9">
    <source>
        <dbReference type="ARBA" id="ARBA00022786"/>
    </source>
</evidence>
<feature type="region of interest" description="Disordered" evidence="15">
    <location>
        <begin position="3830"/>
        <end position="3879"/>
    </location>
</feature>
<comment type="pathway">
    <text evidence="3">Protein modification; protein ubiquitination.</text>
</comment>
<feature type="compositionally biased region" description="Polar residues" evidence="15">
    <location>
        <begin position="503"/>
        <end position="519"/>
    </location>
</feature>
<feature type="compositionally biased region" description="Pro residues" evidence="15">
    <location>
        <begin position="2850"/>
        <end position="2862"/>
    </location>
</feature>
<dbReference type="InterPro" id="IPR035983">
    <property type="entry name" value="Hect_E3_ubiquitin_ligase"/>
</dbReference>
<dbReference type="GO" id="GO:0006281">
    <property type="term" value="P:DNA repair"/>
    <property type="evidence" value="ECO:0007669"/>
    <property type="project" value="UniProtKB-KW"/>
</dbReference>
<keyword evidence="5" id="KW-0813">Transport</keyword>
<feature type="compositionally biased region" description="Acidic residues" evidence="15">
    <location>
        <begin position="749"/>
        <end position="758"/>
    </location>
</feature>
<proteinExistence type="inferred from homology"/>
<feature type="region of interest" description="Disordered" evidence="15">
    <location>
        <begin position="3390"/>
        <end position="3410"/>
    </location>
</feature>
<dbReference type="FunFam" id="3.90.1750.10:FF:000003">
    <property type="entry name" value="E3 ubiquitin-protein ligase UPL1"/>
    <property type="match status" value="1"/>
</dbReference>
<comment type="catalytic activity">
    <reaction evidence="1">
        <text>S-ubiquitinyl-[E2 ubiquitin-conjugating enzyme]-L-cysteine + [acceptor protein]-L-lysine = [E2 ubiquitin-conjugating enzyme]-L-cysteine + N(6)-ubiquitinyl-[acceptor protein]-L-lysine.</text>
        <dbReference type="EC" id="2.3.2.26"/>
    </reaction>
</comment>
<evidence type="ECO:0000256" key="5">
    <source>
        <dbReference type="ARBA" id="ARBA00022448"/>
    </source>
</evidence>
<feature type="compositionally biased region" description="Basic and acidic residues" evidence="15">
    <location>
        <begin position="470"/>
        <end position="483"/>
    </location>
</feature>
<feature type="region of interest" description="Disordered" evidence="15">
    <location>
        <begin position="727"/>
        <end position="787"/>
    </location>
</feature>